<comment type="function">
    <text evidence="1">Part of the binding-protein-dependent transport system for glutamine; probably responsible for the translocation of the substrate across the membrane.</text>
</comment>
<keyword evidence="6" id="KW-1003">Cell membrane</keyword>
<evidence type="ECO:0000256" key="10">
    <source>
        <dbReference type="ARBA" id="ARBA00023136"/>
    </source>
</evidence>
<evidence type="ECO:0000256" key="1">
    <source>
        <dbReference type="ARBA" id="ARBA00003159"/>
    </source>
</evidence>
<evidence type="ECO:0000256" key="11">
    <source>
        <dbReference type="RuleBase" id="RU363032"/>
    </source>
</evidence>
<organism evidence="13 14">
    <name type="scientific">Desulfoprunum benzoelyticum</name>
    <dbReference type="NCBI Taxonomy" id="1506996"/>
    <lineage>
        <taxon>Bacteria</taxon>
        <taxon>Pseudomonadati</taxon>
        <taxon>Thermodesulfobacteriota</taxon>
        <taxon>Desulfobulbia</taxon>
        <taxon>Desulfobulbales</taxon>
        <taxon>Desulfobulbaceae</taxon>
        <taxon>Desulfoprunum</taxon>
    </lineage>
</organism>
<feature type="transmembrane region" description="Helical" evidence="11">
    <location>
        <begin position="12"/>
        <end position="29"/>
    </location>
</feature>
<evidence type="ECO:0000313" key="13">
    <source>
        <dbReference type="EMBL" id="MBB5348237.1"/>
    </source>
</evidence>
<proteinExistence type="inferred from homology"/>
<keyword evidence="10 11" id="KW-0472">Membrane</keyword>
<dbReference type="GO" id="GO:0006865">
    <property type="term" value="P:amino acid transport"/>
    <property type="evidence" value="ECO:0007669"/>
    <property type="project" value="UniProtKB-KW"/>
</dbReference>
<keyword evidence="14" id="KW-1185">Reference proteome</keyword>
<accession>A0A840UPR4</accession>
<keyword evidence="7 11" id="KW-0812">Transmembrane</keyword>
<evidence type="ECO:0000256" key="7">
    <source>
        <dbReference type="ARBA" id="ARBA00022692"/>
    </source>
</evidence>
<dbReference type="SUPFAM" id="SSF161098">
    <property type="entry name" value="MetI-like"/>
    <property type="match status" value="1"/>
</dbReference>
<evidence type="ECO:0000256" key="4">
    <source>
        <dbReference type="ARBA" id="ARBA00016506"/>
    </source>
</evidence>
<dbReference type="EMBL" id="JACHEO010000010">
    <property type="protein sequence ID" value="MBB5348237.1"/>
    <property type="molecule type" value="Genomic_DNA"/>
</dbReference>
<protein>
    <recommendedName>
        <fullName evidence="4">Putative glutamine transport system permease protein GlnP</fullName>
    </recommendedName>
</protein>
<evidence type="ECO:0000256" key="3">
    <source>
        <dbReference type="ARBA" id="ARBA00010072"/>
    </source>
</evidence>
<dbReference type="PANTHER" id="PTHR30614:SF20">
    <property type="entry name" value="GLUTAMINE TRANSPORT SYSTEM PERMEASE PROTEIN GLNP"/>
    <property type="match status" value="1"/>
</dbReference>
<reference evidence="13 14" key="1">
    <citation type="submission" date="2020-08" db="EMBL/GenBank/DDBJ databases">
        <title>Genomic Encyclopedia of Type Strains, Phase IV (KMG-IV): sequencing the most valuable type-strain genomes for metagenomic binning, comparative biology and taxonomic classification.</title>
        <authorList>
            <person name="Goeker M."/>
        </authorList>
    </citation>
    <scope>NUCLEOTIDE SEQUENCE [LARGE SCALE GENOMIC DNA]</scope>
    <source>
        <strain evidence="13 14">DSM 28570</strain>
    </source>
</reference>
<dbReference type="FunFam" id="1.10.3720.10:FF:000033">
    <property type="entry name" value="Polar amino acid ABC transporter permease"/>
    <property type="match status" value="1"/>
</dbReference>
<dbReference type="InterPro" id="IPR000515">
    <property type="entry name" value="MetI-like"/>
</dbReference>
<feature type="transmembrane region" description="Helical" evidence="11">
    <location>
        <begin position="157"/>
        <end position="180"/>
    </location>
</feature>
<dbReference type="GO" id="GO:0043190">
    <property type="term" value="C:ATP-binding cassette (ABC) transporter complex"/>
    <property type="evidence" value="ECO:0007669"/>
    <property type="project" value="InterPro"/>
</dbReference>
<comment type="caution">
    <text evidence="13">The sequence shown here is derived from an EMBL/GenBank/DDBJ whole genome shotgun (WGS) entry which is preliminary data.</text>
</comment>
<dbReference type="InterPro" id="IPR035906">
    <property type="entry name" value="MetI-like_sf"/>
</dbReference>
<keyword evidence="5 11" id="KW-0813">Transport</keyword>
<evidence type="ECO:0000259" key="12">
    <source>
        <dbReference type="PROSITE" id="PS50928"/>
    </source>
</evidence>
<feature type="transmembrane region" description="Helical" evidence="11">
    <location>
        <begin position="119"/>
        <end position="145"/>
    </location>
</feature>
<dbReference type="InterPro" id="IPR010065">
    <property type="entry name" value="AA_ABC_transptr_permease_3TM"/>
</dbReference>
<dbReference type="CDD" id="cd06261">
    <property type="entry name" value="TM_PBP2"/>
    <property type="match status" value="1"/>
</dbReference>
<dbReference type="NCBIfam" id="TIGR01726">
    <property type="entry name" value="HEQRo_perm_3TM"/>
    <property type="match status" value="1"/>
</dbReference>
<evidence type="ECO:0000256" key="9">
    <source>
        <dbReference type="ARBA" id="ARBA00022989"/>
    </source>
</evidence>
<feature type="transmembrane region" description="Helical" evidence="11">
    <location>
        <begin position="186"/>
        <end position="205"/>
    </location>
</feature>
<dbReference type="AlphaFoldDB" id="A0A840UPR4"/>
<dbReference type="InterPro" id="IPR043429">
    <property type="entry name" value="ArtM/GltK/GlnP/TcyL/YhdX-like"/>
</dbReference>
<evidence type="ECO:0000256" key="2">
    <source>
        <dbReference type="ARBA" id="ARBA00004429"/>
    </source>
</evidence>
<name>A0A840UPR4_9BACT</name>
<dbReference type="PROSITE" id="PS50928">
    <property type="entry name" value="ABC_TM1"/>
    <property type="match status" value="1"/>
</dbReference>
<keyword evidence="8" id="KW-0029">Amino-acid transport</keyword>
<evidence type="ECO:0000256" key="8">
    <source>
        <dbReference type="ARBA" id="ARBA00022970"/>
    </source>
</evidence>
<dbReference type="PANTHER" id="PTHR30614">
    <property type="entry name" value="MEMBRANE COMPONENT OF AMINO ACID ABC TRANSPORTER"/>
    <property type="match status" value="1"/>
</dbReference>
<evidence type="ECO:0000313" key="14">
    <source>
        <dbReference type="Proteomes" id="UP000539642"/>
    </source>
</evidence>
<feature type="transmembrane region" description="Helical" evidence="11">
    <location>
        <begin position="289"/>
        <end position="310"/>
    </location>
</feature>
<comment type="similarity">
    <text evidence="3">Belongs to the binding-protein-dependent transport system permease family. HisMQ subfamily.</text>
</comment>
<dbReference type="Proteomes" id="UP000539642">
    <property type="component" value="Unassembled WGS sequence"/>
</dbReference>
<gene>
    <name evidence="13" type="ORF">HNQ81_001968</name>
</gene>
<dbReference type="GO" id="GO:0022857">
    <property type="term" value="F:transmembrane transporter activity"/>
    <property type="evidence" value="ECO:0007669"/>
    <property type="project" value="InterPro"/>
</dbReference>
<dbReference type="Gene3D" id="1.10.3720.10">
    <property type="entry name" value="MetI-like"/>
    <property type="match status" value="1"/>
</dbReference>
<feature type="domain" description="ABC transmembrane type-1" evidence="12">
    <location>
        <begin position="121"/>
        <end position="308"/>
    </location>
</feature>
<evidence type="ECO:0000256" key="6">
    <source>
        <dbReference type="ARBA" id="ARBA00022475"/>
    </source>
</evidence>
<dbReference type="Pfam" id="PF00528">
    <property type="entry name" value="BPD_transp_1"/>
    <property type="match status" value="1"/>
</dbReference>
<comment type="subcellular location">
    <subcellularLocation>
        <location evidence="2">Cell inner membrane</location>
        <topology evidence="2">Multi-pass membrane protein</topology>
    </subcellularLocation>
    <subcellularLocation>
        <location evidence="11">Cell membrane</location>
        <topology evidence="11">Multi-pass membrane protein</topology>
    </subcellularLocation>
</comment>
<evidence type="ECO:0000256" key="5">
    <source>
        <dbReference type="ARBA" id="ARBA00022448"/>
    </source>
</evidence>
<sequence length="319" mass="34878">MNATGDTWPWRLLLAVILLGMAAAIWGAVQKIDYEWRWYRVPQYFFYKAEDLQKAPFDGQVSAIDGQGRVTAVTVTSAAGEKAVLEVDSASVKVELEEEVFSGDAVGFSSSWKMGPLIMGMWTTIWISFVSGILGLIIGLLTGLARISKNFTINGLAAVYIEFIRGTPLLVQIFIAYFFVGTVFNLSRNVAGVGALALFAGAYIAEIVRAGIQSISRGQMEAARSLGMTMPQAMLDIILPQALKRILPPLSGQFISLIKDSSLVSVIAITDLTKSGREIITSTFATFEVWLVIAAMYLIITSVLSQLVFYMERRFAVSD</sequence>
<keyword evidence="9 11" id="KW-1133">Transmembrane helix</keyword>